<dbReference type="InterPro" id="IPR006359">
    <property type="entry name" value="Tscrpt_elong_fac_GreA"/>
</dbReference>
<reference evidence="12 13" key="1">
    <citation type="journal article" date="2016" name="Nat. Commun.">
        <title>Thousands of microbial genomes shed light on interconnected biogeochemical processes in an aquifer system.</title>
        <authorList>
            <person name="Anantharaman K."/>
            <person name="Brown C.T."/>
            <person name="Hug L.A."/>
            <person name="Sharon I."/>
            <person name="Castelle C.J."/>
            <person name="Probst A.J."/>
            <person name="Thomas B.C."/>
            <person name="Singh A."/>
            <person name="Wilkins M.J."/>
            <person name="Karaoz U."/>
            <person name="Brodie E.L."/>
            <person name="Williams K.H."/>
            <person name="Hubbard S.S."/>
            <person name="Banfield J.F."/>
        </authorList>
    </citation>
    <scope>NUCLEOTIDE SEQUENCE [LARGE SCALE GENOMIC DNA]</scope>
</reference>
<dbReference type="Pfam" id="PF01272">
    <property type="entry name" value="GreA_GreB"/>
    <property type="match status" value="1"/>
</dbReference>
<gene>
    <name evidence="8" type="primary">greA</name>
    <name evidence="12" type="ORF">A2803_04820</name>
</gene>
<evidence type="ECO:0000256" key="1">
    <source>
        <dbReference type="ARBA" id="ARBA00008213"/>
    </source>
</evidence>
<dbReference type="PANTHER" id="PTHR30437">
    <property type="entry name" value="TRANSCRIPTION ELONGATION FACTOR GREA"/>
    <property type="match status" value="1"/>
</dbReference>
<evidence type="ECO:0000256" key="7">
    <source>
        <dbReference type="ARBA" id="ARBA00030776"/>
    </source>
</evidence>
<dbReference type="InterPro" id="IPR001437">
    <property type="entry name" value="Tscrpt_elong_fac_GreA/B_C"/>
</dbReference>
<organism evidence="12 13">
    <name type="scientific">Candidatus Woesebacteria bacterium RIFCSPHIGHO2_01_FULL_44_21</name>
    <dbReference type="NCBI Taxonomy" id="1802503"/>
    <lineage>
        <taxon>Bacteria</taxon>
        <taxon>Candidatus Woeseibacteriota</taxon>
    </lineage>
</organism>
<evidence type="ECO:0000256" key="4">
    <source>
        <dbReference type="ARBA" id="ARBA00023125"/>
    </source>
</evidence>
<accession>A0A1F7Z1Z3</accession>
<keyword evidence="12" id="KW-0251">Elongation factor</keyword>
<evidence type="ECO:0000256" key="9">
    <source>
        <dbReference type="RuleBase" id="RU000556"/>
    </source>
</evidence>
<evidence type="ECO:0000313" key="12">
    <source>
        <dbReference type="EMBL" id="OGM33490.1"/>
    </source>
</evidence>
<evidence type="ECO:0000259" key="10">
    <source>
        <dbReference type="Pfam" id="PF01272"/>
    </source>
</evidence>
<dbReference type="GO" id="GO:0070063">
    <property type="term" value="F:RNA polymerase binding"/>
    <property type="evidence" value="ECO:0007669"/>
    <property type="project" value="InterPro"/>
</dbReference>
<comment type="function">
    <text evidence="6 8 9">Necessary for efficient RNA polymerase transcription elongation past template-encoded arresting sites. The arresting sites in DNA have the property of trapping a certain fraction of elongating RNA polymerases that pass through, resulting in locked ternary complexes. Cleavage of the nascent transcript by cleavage factors such as GreA or GreB allows the resumption of elongation from the new 3'terminus. GreA releases sequences of 2 to 3 nucleotides.</text>
</comment>
<dbReference type="InterPro" id="IPR036953">
    <property type="entry name" value="GreA/GreB_C_sf"/>
</dbReference>
<evidence type="ECO:0000259" key="11">
    <source>
        <dbReference type="Pfam" id="PF03449"/>
    </source>
</evidence>
<keyword evidence="3 8" id="KW-0805">Transcription regulation</keyword>
<dbReference type="GO" id="GO:0003677">
    <property type="term" value="F:DNA binding"/>
    <property type="evidence" value="ECO:0007669"/>
    <property type="project" value="UniProtKB-UniRule"/>
</dbReference>
<dbReference type="PIRSF" id="PIRSF006092">
    <property type="entry name" value="GreA_GreB"/>
    <property type="match status" value="1"/>
</dbReference>
<dbReference type="Proteomes" id="UP000178870">
    <property type="component" value="Unassembled WGS sequence"/>
</dbReference>
<dbReference type="GO" id="GO:0032784">
    <property type="term" value="P:regulation of DNA-templated transcription elongation"/>
    <property type="evidence" value="ECO:0007669"/>
    <property type="project" value="UniProtKB-UniRule"/>
</dbReference>
<evidence type="ECO:0000256" key="5">
    <source>
        <dbReference type="ARBA" id="ARBA00023163"/>
    </source>
</evidence>
<dbReference type="FunFam" id="1.10.287.180:FF:000001">
    <property type="entry name" value="Transcription elongation factor GreA"/>
    <property type="match status" value="1"/>
</dbReference>
<dbReference type="PROSITE" id="PS00829">
    <property type="entry name" value="GREAB_1"/>
    <property type="match status" value="1"/>
</dbReference>
<dbReference type="InterPro" id="IPR018151">
    <property type="entry name" value="TF_GreA/GreB_CS"/>
</dbReference>
<keyword evidence="4 8" id="KW-0238">DNA-binding</keyword>
<protein>
    <recommendedName>
        <fullName evidence="2 8">Transcription elongation factor GreA</fullName>
    </recommendedName>
    <alternativeName>
        <fullName evidence="7 8">Transcript cleavage factor GreA</fullName>
    </alternativeName>
</protein>
<evidence type="ECO:0000256" key="8">
    <source>
        <dbReference type="HAMAP-Rule" id="MF_00105"/>
    </source>
</evidence>
<evidence type="ECO:0000256" key="2">
    <source>
        <dbReference type="ARBA" id="ARBA00013729"/>
    </source>
</evidence>
<dbReference type="InterPro" id="IPR028624">
    <property type="entry name" value="Tscrpt_elong_fac_GreA/B"/>
</dbReference>
<dbReference type="PANTHER" id="PTHR30437:SF4">
    <property type="entry name" value="TRANSCRIPTION ELONGATION FACTOR GREA"/>
    <property type="match status" value="1"/>
</dbReference>
<dbReference type="NCBIfam" id="TIGR01462">
    <property type="entry name" value="greA"/>
    <property type="match status" value="1"/>
</dbReference>
<feature type="domain" description="Transcription elongation factor GreA/GreB C-terminal" evidence="10">
    <location>
        <begin position="85"/>
        <end position="156"/>
    </location>
</feature>
<dbReference type="SUPFAM" id="SSF54534">
    <property type="entry name" value="FKBP-like"/>
    <property type="match status" value="1"/>
</dbReference>
<comment type="similarity">
    <text evidence="1 8 9">Belongs to the GreA/GreB family.</text>
</comment>
<comment type="caution">
    <text evidence="12">The sequence shown here is derived from an EMBL/GenBank/DDBJ whole genome shotgun (WGS) entry which is preliminary data.</text>
</comment>
<dbReference type="FunFam" id="3.10.50.30:FF:000001">
    <property type="entry name" value="Transcription elongation factor GreA"/>
    <property type="match status" value="1"/>
</dbReference>
<dbReference type="GO" id="GO:0006354">
    <property type="term" value="P:DNA-templated transcription elongation"/>
    <property type="evidence" value="ECO:0007669"/>
    <property type="project" value="TreeGrafter"/>
</dbReference>
<evidence type="ECO:0000256" key="3">
    <source>
        <dbReference type="ARBA" id="ARBA00023015"/>
    </source>
</evidence>
<dbReference type="GO" id="GO:0003746">
    <property type="term" value="F:translation elongation factor activity"/>
    <property type="evidence" value="ECO:0007669"/>
    <property type="project" value="UniProtKB-KW"/>
</dbReference>
<dbReference type="InterPro" id="IPR036805">
    <property type="entry name" value="Tscrpt_elong_fac_GreA/B_N_sf"/>
</dbReference>
<sequence>MDTQKQVQVTKSGLEALKVELDELVGVKRPKLVERLERARQEGDLSENSDYINAREELEFLDGRIDELKNVVENADVVADNGNGNGKVGIGTTVIVQANGDRHEFNIVGEWEADPAQKKISHESPLGKQLVGKKVGETIEVEAPAGKLIYKILEIKKPSS</sequence>
<dbReference type="SUPFAM" id="SSF46557">
    <property type="entry name" value="GreA transcript cleavage protein, N-terminal domain"/>
    <property type="match status" value="1"/>
</dbReference>
<keyword evidence="12" id="KW-0648">Protein biosynthesis</keyword>
<name>A0A1F7Z1Z3_9BACT</name>
<dbReference type="Gene3D" id="3.10.50.30">
    <property type="entry name" value="Transcription elongation factor, GreA/GreB, C-terminal domain"/>
    <property type="match status" value="1"/>
</dbReference>
<dbReference type="EMBL" id="MGGP01000001">
    <property type="protein sequence ID" value="OGM33490.1"/>
    <property type="molecule type" value="Genomic_DNA"/>
</dbReference>
<dbReference type="InterPro" id="IPR022691">
    <property type="entry name" value="Tscrpt_elong_fac_GreA/B_N"/>
</dbReference>
<evidence type="ECO:0000256" key="6">
    <source>
        <dbReference type="ARBA" id="ARBA00024916"/>
    </source>
</evidence>
<dbReference type="HAMAP" id="MF_00105">
    <property type="entry name" value="GreA_GreB"/>
    <property type="match status" value="1"/>
</dbReference>
<proteinExistence type="inferred from homology"/>
<dbReference type="Pfam" id="PF03449">
    <property type="entry name" value="GreA_GreB_N"/>
    <property type="match status" value="1"/>
</dbReference>
<dbReference type="AlphaFoldDB" id="A0A1F7Z1Z3"/>
<keyword evidence="5 8" id="KW-0804">Transcription</keyword>
<dbReference type="InterPro" id="IPR023459">
    <property type="entry name" value="Tscrpt_elong_fac_GreA/B_fam"/>
</dbReference>
<evidence type="ECO:0000313" key="13">
    <source>
        <dbReference type="Proteomes" id="UP000178870"/>
    </source>
</evidence>
<dbReference type="Gene3D" id="1.10.287.180">
    <property type="entry name" value="Transcription elongation factor, GreA/GreB, N-terminal domain"/>
    <property type="match status" value="1"/>
</dbReference>
<feature type="domain" description="Transcription elongation factor GreA/GreB N-terminal" evidence="11">
    <location>
        <begin position="8"/>
        <end position="77"/>
    </location>
</feature>
<dbReference type="NCBIfam" id="NF001263">
    <property type="entry name" value="PRK00226.1-4"/>
    <property type="match status" value="1"/>
</dbReference>